<reference evidence="4 5" key="1">
    <citation type="journal article" date="2019" name="Sci. Rep.">
        <title>A high-quality genome of Eragrostis curvula grass provides insights into Poaceae evolution and supports new strategies to enhance forage quality.</title>
        <authorList>
            <person name="Carballo J."/>
            <person name="Santos B.A.C.M."/>
            <person name="Zappacosta D."/>
            <person name="Garbus I."/>
            <person name="Selva J.P."/>
            <person name="Gallo C.A."/>
            <person name="Diaz A."/>
            <person name="Albertini E."/>
            <person name="Caccamo M."/>
            <person name="Echenique V."/>
        </authorList>
    </citation>
    <scope>NUCLEOTIDE SEQUENCE [LARGE SCALE GENOMIC DNA]</scope>
    <source>
        <strain evidence="5">cv. Victoria</strain>
        <tissue evidence="4">Leaf</tissue>
    </source>
</reference>
<dbReference type="Proteomes" id="UP000324897">
    <property type="component" value="Unassembled WGS sequence"/>
</dbReference>
<gene>
    <name evidence="4" type="ORF">EJB05_51846</name>
</gene>
<sequence>MATEVRVLDSSFVAPSEPTPRKGLWLSPQDLAATRGHTPTVYLYRSDVAASDFFDVARLKASLAKALVAFYPLAGRLDIDDNGRTQINCNNEGALFVVAHLDHRADDLSDLNPSPELRRLFVPRIEPPSIMLAVQLTFFKCGGVALGMALHHVAIDAMSAFHFVHTWSAFSRDGAGAAVELPCHDRTLLRARSPPSVHPDALSLLCPAVPFVSEASGGPATSETFSISHDQLATLKRLCGGGVSTFCAVSALVWQCSCLARQLPPDAETRLSFPANVRRKTRPPLPDRYFGNALIWLGATGVARDIASETLASVAGRISSTIRKLDDELVRSAMDHMEITKRESQPVKGNLPETELRINSWLGMPLYDADFGWGKPRVMSRAESVRGGFVFLMDAGPEDEGGTCALRVLMCMEATNMREFERLLYANI</sequence>
<dbReference type="AlphaFoldDB" id="A0A5J9SUJ4"/>
<evidence type="ECO:0000313" key="4">
    <source>
        <dbReference type="EMBL" id="TVU02656.1"/>
    </source>
</evidence>
<dbReference type="SUPFAM" id="SSF52777">
    <property type="entry name" value="CoA-dependent acyltransferases"/>
    <property type="match status" value="1"/>
</dbReference>
<proteinExistence type="inferred from homology"/>
<dbReference type="EMBL" id="RWGY01000297">
    <property type="protein sequence ID" value="TVU02656.1"/>
    <property type="molecule type" value="Genomic_DNA"/>
</dbReference>
<evidence type="ECO:0000313" key="5">
    <source>
        <dbReference type="Proteomes" id="UP000324897"/>
    </source>
</evidence>
<organism evidence="4 5">
    <name type="scientific">Eragrostis curvula</name>
    <name type="common">weeping love grass</name>
    <dbReference type="NCBI Taxonomy" id="38414"/>
    <lineage>
        <taxon>Eukaryota</taxon>
        <taxon>Viridiplantae</taxon>
        <taxon>Streptophyta</taxon>
        <taxon>Embryophyta</taxon>
        <taxon>Tracheophyta</taxon>
        <taxon>Spermatophyta</taxon>
        <taxon>Magnoliopsida</taxon>
        <taxon>Liliopsida</taxon>
        <taxon>Poales</taxon>
        <taxon>Poaceae</taxon>
        <taxon>PACMAD clade</taxon>
        <taxon>Chloridoideae</taxon>
        <taxon>Eragrostideae</taxon>
        <taxon>Eragrostidinae</taxon>
        <taxon>Eragrostis</taxon>
    </lineage>
</organism>
<dbReference type="PANTHER" id="PTHR31642">
    <property type="entry name" value="TRICHOTHECENE 3-O-ACETYLTRANSFERASE"/>
    <property type="match status" value="1"/>
</dbReference>
<dbReference type="GO" id="GO:0016747">
    <property type="term" value="F:acyltransferase activity, transferring groups other than amino-acyl groups"/>
    <property type="evidence" value="ECO:0007669"/>
    <property type="project" value="TreeGrafter"/>
</dbReference>
<dbReference type="InterPro" id="IPR050317">
    <property type="entry name" value="Plant_Fungal_Acyltransferase"/>
</dbReference>
<accession>A0A5J9SUJ4</accession>
<comment type="caution">
    <text evidence="4">The sequence shown here is derived from an EMBL/GenBank/DDBJ whole genome shotgun (WGS) entry which is preliminary data.</text>
</comment>
<dbReference type="Pfam" id="PF02458">
    <property type="entry name" value="Transferase"/>
    <property type="match status" value="1"/>
</dbReference>
<protein>
    <submittedName>
        <fullName evidence="4">Uncharacterized protein</fullName>
    </submittedName>
</protein>
<dbReference type="Gene3D" id="3.30.559.10">
    <property type="entry name" value="Chloramphenicol acetyltransferase-like domain"/>
    <property type="match status" value="2"/>
</dbReference>
<dbReference type="PANTHER" id="PTHR31642:SF16">
    <property type="entry name" value="OS08G0543400 PROTEIN"/>
    <property type="match status" value="1"/>
</dbReference>
<name>A0A5J9SUJ4_9POAL</name>
<evidence type="ECO:0000256" key="2">
    <source>
        <dbReference type="ARBA" id="ARBA00022679"/>
    </source>
</evidence>
<dbReference type="Gramene" id="TVU02656">
    <property type="protein sequence ID" value="TVU02656"/>
    <property type="gene ID" value="EJB05_51846"/>
</dbReference>
<keyword evidence="5" id="KW-1185">Reference proteome</keyword>
<dbReference type="InterPro" id="IPR023213">
    <property type="entry name" value="CAT-like_dom_sf"/>
</dbReference>
<comment type="similarity">
    <text evidence="1">Belongs to the plant acyltransferase family.</text>
</comment>
<keyword evidence="2" id="KW-0808">Transferase</keyword>
<evidence type="ECO:0000256" key="3">
    <source>
        <dbReference type="ARBA" id="ARBA00023315"/>
    </source>
</evidence>
<keyword evidence="3" id="KW-0012">Acyltransferase</keyword>
<evidence type="ECO:0000256" key="1">
    <source>
        <dbReference type="ARBA" id="ARBA00009861"/>
    </source>
</evidence>
<dbReference type="OrthoDB" id="610638at2759"/>